<reference evidence="5" key="1">
    <citation type="submission" date="2021-04" db="EMBL/GenBank/DDBJ databases">
        <authorList>
            <consortium name="Molecular Ecology Group"/>
        </authorList>
    </citation>
    <scope>NUCLEOTIDE SEQUENCE</scope>
</reference>
<dbReference type="GO" id="GO:0038023">
    <property type="term" value="F:signaling receptor activity"/>
    <property type="evidence" value="ECO:0007669"/>
    <property type="project" value="TreeGrafter"/>
</dbReference>
<dbReference type="GO" id="GO:0009897">
    <property type="term" value="C:external side of plasma membrane"/>
    <property type="evidence" value="ECO:0007669"/>
    <property type="project" value="TreeGrafter"/>
</dbReference>
<organism evidence="5 6">
    <name type="scientific">Candidula unifasciata</name>
    <dbReference type="NCBI Taxonomy" id="100452"/>
    <lineage>
        <taxon>Eukaryota</taxon>
        <taxon>Metazoa</taxon>
        <taxon>Spiralia</taxon>
        <taxon>Lophotrochozoa</taxon>
        <taxon>Mollusca</taxon>
        <taxon>Gastropoda</taxon>
        <taxon>Heterobranchia</taxon>
        <taxon>Euthyneura</taxon>
        <taxon>Panpulmonata</taxon>
        <taxon>Eupulmonata</taxon>
        <taxon>Stylommatophora</taxon>
        <taxon>Helicina</taxon>
        <taxon>Helicoidea</taxon>
        <taxon>Geomitridae</taxon>
        <taxon>Candidula</taxon>
    </lineage>
</organism>
<dbReference type="EMBL" id="CAJHNH020002770">
    <property type="protein sequence ID" value="CAG5127674.1"/>
    <property type="molecule type" value="Genomic_DNA"/>
</dbReference>
<gene>
    <name evidence="5" type="ORF">CUNI_LOCUS13232</name>
</gene>
<accession>A0A8S3ZDI6</accession>
<evidence type="ECO:0000256" key="3">
    <source>
        <dbReference type="ARBA" id="ARBA00023157"/>
    </source>
</evidence>
<comment type="similarity">
    <text evidence="1">Belongs to the folate receptor family.</text>
</comment>
<keyword evidence="2" id="KW-0732">Signal</keyword>
<evidence type="ECO:0000259" key="4">
    <source>
        <dbReference type="Pfam" id="PF03024"/>
    </source>
</evidence>
<sequence length="158" mass="17845">NNRYPALEAGLVNCTWYSNKACCKRTEVTSVFSAMDPLYKATKLCRNYINFLMCFFCSPDQYKFYKPNTKAMVCLDYCESLYEECKTAGFNKTLIGEAYANGTAFCAAQNFHVTENADCFKFDPTVFDQSHRVSSVSLHLLVVVVFFLSKAVSSISVI</sequence>
<keyword evidence="3" id="KW-1015">Disulfide bond</keyword>
<evidence type="ECO:0000256" key="2">
    <source>
        <dbReference type="ARBA" id="ARBA00022729"/>
    </source>
</evidence>
<dbReference type="AlphaFoldDB" id="A0A8S3ZDI6"/>
<dbReference type="Proteomes" id="UP000678393">
    <property type="component" value="Unassembled WGS sequence"/>
</dbReference>
<dbReference type="Pfam" id="PF03024">
    <property type="entry name" value="Folate_rec"/>
    <property type="match status" value="1"/>
</dbReference>
<evidence type="ECO:0000256" key="1">
    <source>
        <dbReference type="ARBA" id="ARBA00007932"/>
    </source>
</evidence>
<protein>
    <recommendedName>
        <fullName evidence="4">Folate receptor-like domain-containing protein</fullName>
    </recommendedName>
</protein>
<dbReference type="PANTHER" id="PTHR10517">
    <property type="entry name" value="FOLATE RECEPTOR"/>
    <property type="match status" value="1"/>
</dbReference>
<feature type="non-terminal residue" evidence="5">
    <location>
        <position position="158"/>
    </location>
</feature>
<dbReference type="PANTHER" id="PTHR10517:SF28">
    <property type="entry name" value="COILIN"/>
    <property type="match status" value="1"/>
</dbReference>
<comment type="caution">
    <text evidence="5">The sequence shown here is derived from an EMBL/GenBank/DDBJ whole genome shotgun (WGS) entry which is preliminary data.</text>
</comment>
<dbReference type="InterPro" id="IPR018143">
    <property type="entry name" value="Folate_rcpt-like"/>
</dbReference>
<feature type="domain" description="Folate receptor-like" evidence="4">
    <location>
        <begin position="3"/>
        <end position="126"/>
    </location>
</feature>
<name>A0A8S3ZDI6_9EUPU</name>
<evidence type="ECO:0000313" key="5">
    <source>
        <dbReference type="EMBL" id="CAG5127674.1"/>
    </source>
</evidence>
<dbReference type="OrthoDB" id="5982264at2759"/>
<evidence type="ECO:0000313" key="6">
    <source>
        <dbReference type="Proteomes" id="UP000678393"/>
    </source>
</evidence>
<proteinExistence type="inferred from homology"/>
<keyword evidence="6" id="KW-1185">Reference proteome</keyword>
<dbReference type="InterPro" id="IPR004269">
    <property type="entry name" value="Folate_rcpt"/>
</dbReference>